<feature type="domain" description="Copper amine oxidase-like N-terminal" evidence="2">
    <location>
        <begin position="58"/>
        <end position="146"/>
    </location>
</feature>
<gene>
    <name evidence="3" type="ORF">J2Z69_001362</name>
</gene>
<dbReference type="InterPro" id="IPR012854">
    <property type="entry name" value="Cu_amine_oxidase-like_N"/>
</dbReference>
<sequence length="340" mass="36095">MNQHMKKVIAVLAFSMVLGSTTAFAEVQQAVPISQTVASQQMKISVNGILLSGLGYQVSGKEAMIPLRDVAGALGMTVLWNTKKQAAEVTKDQLWTLVKLGEDRYTVNKMSISLGAAPVMSNGKVYVPASFVSKVLHQELSTDKQTIIIGKEASDVQQQVQAHGVITAINSKDAYTSIQINGYGPNGLVLNIGPDTVLKNKDGKVIALSDLKLGQGVDVMHSMATTLSLPPQSAAYDIKVTSEVSSDLIGTSGTIEEVVSLEDQSVKIVVKGNGLTELSPKEVALVISKDTVITDQSGKTVEASKLVKGTEVLSFYSQILTRSLPPMGQALKIVVMPANN</sequence>
<dbReference type="Pfam" id="PF07833">
    <property type="entry name" value="Cu_amine_oxidN1"/>
    <property type="match status" value="1"/>
</dbReference>
<reference evidence="3 4" key="1">
    <citation type="submission" date="2021-03" db="EMBL/GenBank/DDBJ databases">
        <title>Genomic Encyclopedia of Type Strains, Phase IV (KMG-IV): sequencing the most valuable type-strain genomes for metagenomic binning, comparative biology and taxonomic classification.</title>
        <authorList>
            <person name="Goeker M."/>
        </authorList>
    </citation>
    <scope>NUCLEOTIDE SEQUENCE [LARGE SCALE GENOMIC DNA]</scope>
    <source>
        <strain evidence="3 4">DSM 26806</strain>
    </source>
</reference>
<feature type="signal peptide" evidence="1">
    <location>
        <begin position="1"/>
        <end position="25"/>
    </location>
</feature>
<protein>
    <recommendedName>
        <fullName evidence="2">Copper amine oxidase-like N-terminal domain-containing protein</fullName>
    </recommendedName>
</protein>
<feature type="chain" id="PRO_5047057309" description="Copper amine oxidase-like N-terminal domain-containing protein" evidence="1">
    <location>
        <begin position="26"/>
        <end position="340"/>
    </location>
</feature>
<dbReference type="SUPFAM" id="SSF55383">
    <property type="entry name" value="Copper amine oxidase, domain N"/>
    <property type="match status" value="1"/>
</dbReference>
<name>A0ABS4JF57_9BACL</name>
<evidence type="ECO:0000259" key="2">
    <source>
        <dbReference type="Pfam" id="PF07833"/>
    </source>
</evidence>
<keyword evidence="1" id="KW-0732">Signal</keyword>
<organism evidence="3 4">
    <name type="scientific">Paenibacillus shirakamiensis</name>
    <dbReference type="NCBI Taxonomy" id="1265935"/>
    <lineage>
        <taxon>Bacteria</taxon>
        <taxon>Bacillati</taxon>
        <taxon>Bacillota</taxon>
        <taxon>Bacilli</taxon>
        <taxon>Bacillales</taxon>
        <taxon>Paenibacillaceae</taxon>
        <taxon>Paenibacillus</taxon>
    </lineage>
</organism>
<dbReference type="EMBL" id="JAGGLD010000001">
    <property type="protein sequence ID" value="MBP2000343.1"/>
    <property type="molecule type" value="Genomic_DNA"/>
</dbReference>
<dbReference type="InterPro" id="IPR036582">
    <property type="entry name" value="Mao_N_sf"/>
</dbReference>
<proteinExistence type="predicted"/>
<accession>A0ABS4JF57</accession>
<comment type="caution">
    <text evidence="3">The sequence shown here is derived from an EMBL/GenBank/DDBJ whole genome shotgun (WGS) entry which is preliminary data.</text>
</comment>
<dbReference type="Gene3D" id="3.30.457.10">
    <property type="entry name" value="Copper amine oxidase-like, N-terminal domain"/>
    <property type="match status" value="1"/>
</dbReference>
<dbReference type="Proteomes" id="UP001519288">
    <property type="component" value="Unassembled WGS sequence"/>
</dbReference>
<evidence type="ECO:0000313" key="4">
    <source>
        <dbReference type="Proteomes" id="UP001519288"/>
    </source>
</evidence>
<evidence type="ECO:0000313" key="3">
    <source>
        <dbReference type="EMBL" id="MBP2000343.1"/>
    </source>
</evidence>
<evidence type="ECO:0000256" key="1">
    <source>
        <dbReference type="SAM" id="SignalP"/>
    </source>
</evidence>
<keyword evidence="4" id="KW-1185">Reference proteome</keyword>